<keyword evidence="4" id="KW-0812">Transmembrane</keyword>
<name>A0A2N9LSU2_9BACT</name>
<reference evidence="6" key="1">
    <citation type="submission" date="2018-02" db="EMBL/GenBank/DDBJ databases">
        <authorList>
            <person name="Hausmann B."/>
        </authorList>
    </citation>
    <scope>NUCLEOTIDE SEQUENCE [LARGE SCALE GENOMIC DNA]</scope>
    <source>
        <strain evidence="6">Peat soil MAG SbA5</strain>
    </source>
</reference>
<comment type="subcellular location">
    <subcellularLocation>
        <location evidence="1">Cell envelope</location>
    </subcellularLocation>
</comment>
<dbReference type="SUPFAM" id="SSF111369">
    <property type="entry name" value="HlyD-like secretion proteins"/>
    <property type="match status" value="2"/>
</dbReference>
<dbReference type="Gene3D" id="1.10.287.470">
    <property type="entry name" value="Helix hairpin bin"/>
    <property type="match status" value="1"/>
</dbReference>
<accession>A0A2N9LSU2</accession>
<feature type="transmembrane region" description="Helical" evidence="4">
    <location>
        <begin position="12"/>
        <end position="32"/>
    </location>
</feature>
<dbReference type="InterPro" id="IPR050465">
    <property type="entry name" value="UPF0194_transport"/>
</dbReference>
<evidence type="ECO:0000256" key="1">
    <source>
        <dbReference type="ARBA" id="ARBA00004196"/>
    </source>
</evidence>
<keyword evidence="4" id="KW-0472">Membrane</keyword>
<keyword evidence="4" id="KW-1133">Transmembrane helix</keyword>
<proteinExistence type="predicted"/>
<evidence type="ECO:0000313" key="6">
    <source>
        <dbReference type="Proteomes" id="UP000239735"/>
    </source>
</evidence>
<dbReference type="Gene3D" id="2.40.420.20">
    <property type="match status" value="1"/>
</dbReference>
<feature type="coiled-coil region" evidence="3">
    <location>
        <begin position="129"/>
        <end position="156"/>
    </location>
</feature>
<protein>
    <submittedName>
        <fullName evidence="5">Efflux transporter, RND family, MFP subunit</fullName>
    </submittedName>
</protein>
<evidence type="ECO:0000256" key="4">
    <source>
        <dbReference type="SAM" id="Phobius"/>
    </source>
</evidence>
<gene>
    <name evidence="5" type="ORF">SBA5_540076</name>
</gene>
<dbReference type="EMBL" id="OKRB01000113">
    <property type="protein sequence ID" value="SPE26318.1"/>
    <property type="molecule type" value="Genomic_DNA"/>
</dbReference>
<sequence length="412" mass="43919">MAEARSQTGRRWLWAGIVVILIVVFFTARYVLRERLPVRVAQVGRANLTNTVPTNGRVEPIGPYQFYSPINTTVKAVHVQEGDTVPAGKLLIKLDDAQAQAQVASAESGVKTAQASLEAVTHNGTLAERQAAAATMEQDQLALNQAQQNLDALTKLAASGAAAQGEVLAAKSQLQTAQANLKAAGETAKQHYSSGDVARAQAALSDAQAALAAALHVEAQTSIVAPIKGTIYTLDATPSEFEEAGKLILQMANLGEERVRAYFDEPDLGRLAVGQKVLIRWDAKPASEWHGHIERLPAAVVTYTTRNVGETLVAIDGPPDGLLPDTNVTVTVTTSTEDNALTMPREALHEQNGRYFAFKVEDGELKRVAITIGTPNLTQVPILSGLNDGDIVATGTTSDQPLQEGMPIKEVR</sequence>
<dbReference type="Gene3D" id="2.40.30.170">
    <property type="match status" value="1"/>
</dbReference>
<dbReference type="PANTHER" id="PTHR32347:SF27">
    <property type="entry name" value="RND EFFLUX PUMP MEMBRANE FUSION PROTEIN BARREL-SANDWICH DOMAIN-CONTAINING PROTEIN"/>
    <property type="match status" value="1"/>
</dbReference>
<dbReference type="Gene3D" id="2.40.50.100">
    <property type="match status" value="1"/>
</dbReference>
<organism evidence="5 6">
    <name type="scientific">Candidatus Sulfuritelmatomonas gaucii</name>
    <dbReference type="NCBI Taxonomy" id="2043161"/>
    <lineage>
        <taxon>Bacteria</taxon>
        <taxon>Pseudomonadati</taxon>
        <taxon>Acidobacteriota</taxon>
        <taxon>Terriglobia</taxon>
        <taxon>Terriglobales</taxon>
        <taxon>Acidobacteriaceae</taxon>
        <taxon>Candidatus Sulfuritelmatomonas</taxon>
    </lineage>
</organism>
<evidence type="ECO:0000256" key="3">
    <source>
        <dbReference type="SAM" id="Coils"/>
    </source>
</evidence>
<keyword evidence="2 3" id="KW-0175">Coiled coil</keyword>
<evidence type="ECO:0000313" key="5">
    <source>
        <dbReference type="EMBL" id="SPE26318.1"/>
    </source>
</evidence>
<dbReference type="PANTHER" id="PTHR32347">
    <property type="entry name" value="EFFLUX SYSTEM COMPONENT YKNX-RELATED"/>
    <property type="match status" value="1"/>
</dbReference>
<dbReference type="Proteomes" id="UP000239735">
    <property type="component" value="Unassembled WGS sequence"/>
</dbReference>
<dbReference type="GO" id="GO:0030313">
    <property type="term" value="C:cell envelope"/>
    <property type="evidence" value="ECO:0007669"/>
    <property type="project" value="UniProtKB-SubCell"/>
</dbReference>
<dbReference type="AlphaFoldDB" id="A0A2N9LSU2"/>
<evidence type="ECO:0000256" key="2">
    <source>
        <dbReference type="ARBA" id="ARBA00023054"/>
    </source>
</evidence>